<feature type="transmembrane region" description="Helical" evidence="1">
    <location>
        <begin position="20"/>
        <end position="38"/>
    </location>
</feature>
<name>A0A2P2PGR6_RHIMU</name>
<sequence>MERKDSWSQSQSNLKLRLCCIELLFLIVNFVTLSGFIITKEGSSLLGLISWFLRLGVYTG</sequence>
<dbReference type="AlphaFoldDB" id="A0A2P2PGR6"/>
<evidence type="ECO:0000313" key="2">
    <source>
        <dbReference type="EMBL" id="MBX53861.1"/>
    </source>
</evidence>
<protein>
    <submittedName>
        <fullName evidence="2">Uncharacterized protein</fullName>
    </submittedName>
</protein>
<evidence type="ECO:0000256" key="1">
    <source>
        <dbReference type="SAM" id="Phobius"/>
    </source>
</evidence>
<proteinExistence type="predicted"/>
<keyword evidence="1" id="KW-0472">Membrane</keyword>
<organism evidence="2">
    <name type="scientific">Rhizophora mucronata</name>
    <name type="common">Asiatic mangrove</name>
    <dbReference type="NCBI Taxonomy" id="61149"/>
    <lineage>
        <taxon>Eukaryota</taxon>
        <taxon>Viridiplantae</taxon>
        <taxon>Streptophyta</taxon>
        <taxon>Embryophyta</taxon>
        <taxon>Tracheophyta</taxon>
        <taxon>Spermatophyta</taxon>
        <taxon>Magnoliopsida</taxon>
        <taxon>eudicotyledons</taxon>
        <taxon>Gunneridae</taxon>
        <taxon>Pentapetalae</taxon>
        <taxon>rosids</taxon>
        <taxon>fabids</taxon>
        <taxon>Malpighiales</taxon>
        <taxon>Rhizophoraceae</taxon>
        <taxon>Rhizophora</taxon>
    </lineage>
</organism>
<keyword evidence="1" id="KW-0812">Transmembrane</keyword>
<reference evidence="2" key="1">
    <citation type="submission" date="2018-02" db="EMBL/GenBank/DDBJ databases">
        <title>Rhizophora mucronata_Transcriptome.</title>
        <authorList>
            <person name="Meera S.P."/>
            <person name="Sreeshan A."/>
            <person name="Augustine A."/>
        </authorList>
    </citation>
    <scope>NUCLEOTIDE SEQUENCE</scope>
    <source>
        <tissue evidence="2">Leaf</tissue>
    </source>
</reference>
<dbReference type="EMBL" id="GGEC01073377">
    <property type="protein sequence ID" value="MBX53861.1"/>
    <property type="molecule type" value="Transcribed_RNA"/>
</dbReference>
<accession>A0A2P2PGR6</accession>
<keyword evidence="1" id="KW-1133">Transmembrane helix</keyword>